<dbReference type="Proteomes" id="UP000037446">
    <property type="component" value="Unassembled WGS sequence"/>
</dbReference>
<dbReference type="PATRIC" id="fig|1306953.7.peg.1369"/>
<proteinExistence type="predicted"/>
<name>A0A0L1K9V2_9SPHN</name>
<evidence type="ECO:0000313" key="3">
    <source>
        <dbReference type="Proteomes" id="UP000037446"/>
    </source>
</evidence>
<dbReference type="STRING" id="1306953.J121_1334"/>
<feature type="domain" description="NadR/Ttd14 AAA" evidence="1">
    <location>
        <begin position="3"/>
        <end position="121"/>
    </location>
</feature>
<dbReference type="InterPro" id="IPR038727">
    <property type="entry name" value="NadR/Ttd14_AAA_dom"/>
</dbReference>
<dbReference type="InterPro" id="IPR027417">
    <property type="entry name" value="P-loop_NTPase"/>
</dbReference>
<dbReference type="EMBL" id="JYNE01000028">
    <property type="protein sequence ID" value="KNH00718.1"/>
    <property type="molecule type" value="Genomic_DNA"/>
</dbReference>
<evidence type="ECO:0000313" key="2">
    <source>
        <dbReference type="EMBL" id="KNH00718.1"/>
    </source>
</evidence>
<dbReference type="Pfam" id="PF13521">
    <property type="entry name" value="AAA_28"/>
    <property type="match status" value="1"/>
</dbReference>
<protein>
    <recommendedName>
        <fullName evidence="1">NadR/Ttd14 AAA domain-containing protein</fullName>
    </recommendedName>
</protein>
<dbReference type="AlphaFoldDB" id="A0A0L1K9V2"/>
<gene>
    <name evidence="2" type="ORF">J121_1334</name>
</gene>
<dbReference type="Gene3D" id="3.40.50.300">
    <property type="entry name" value="P-loop containing nucleotide triphosphate hydrolases"/>
    <property type="match status" value="1"/>
</dbReference>
<sequence length="129" mass="14536">MALREEDPLAFADAMLSAQLAAWDDTQIEGSVVFDRGFPDIAGFLRVEGLPVSDEITRACDEYRFEGPIFRAPPWRAIYTPDDERIQDWEEAIASDRAVCAAWRDHGYALIDLPMVSAEERASFVLARL</sequence>
<evidence type="ECO:0000259" key="1">
    <source>
        <dbReference type="Pfam" id="PF13521"/>
    </source>
</evidence>
<accession>A0A0L1K9V2</accession>
<comment type="caution">
    <text evidence="2">The sequence shown here is derived from an EMBL/GenBank/DDBJ whole genome shotgun (WGS) entry which is preliminary data.</text>
</comment>
<organism evidence="2 3">
    <name type="scientific">Qipengyuania citrea LAMA 915</name>
    <dbReference type="NCBI Taxonomy" id="1306953"/>
    <lineage>
        <taxon>Bacteria</taxon>
        <taxon>Pseudomonadati</taxon>
        <taxon>Pseudomonadota</taxon>
        <taxon>Alphaproteobacteria</taxon>
        <taxon>Sphingomonadales</taxon>
        <taxon>Erythrobacteraceae</taxon>
        <taxon>Qipengyuania</taxon>
    </lineage>
</organism>
<reference evidence="2" key="1">
    <citation type="submission" date="2015-02" db="EMBL/GenBank/DDBJ databases">
        <authorList>
            <person name="Chooi Y.-H."/>
        </authorList>
    </citation>
    <scope>NUCLEOTIDE SEQUENCE [LARGE SCALE GENOMIC DNA]</scope>
    <source>
        <strain evidence="2">LAMA 915</strain>
    </source>
</reference>